<evidence type="ECO:0000313" key="5">
    <source>
        <dbReference type="Proteomes" id="UP000011682"/>
    </source>
</evidence>
<proteinExistence type="inferred from homology"/>
<organism evidence="4 5">
    <name type="scientific">Cystobacter fuscus (strain ATCC 25194 / DSM 2262 / NBRC 100088 / M29)</name>
    <dbReference type="NCBI Taxonomy" id="1242864"/>
    <lineage>
        <taxon>Bacteria</taxon>
        <taxon>Pseudomonadati</taxon>
        <taxon>Myxococcota</taxon>
        <taxon>Myxococcia</taxon>
        <taxon>Myxococcales</taxon>
        <taxon>Cystobacterineae</taxon>
        <taxon>Archangiaceae</taxon>
        <taxon>Cystobacter</taxon>
    </lineage>
</organism>
<feature type="domain" description="Thioredoxin" evidence="3">
    <location>
        <begin position="1"/>
        <end position="174"/>
    </location>
</feature>
<reference evidence="4" key="1">
    <citation type="submission" date="2013-05" db="EMBL/GenBank/DDBJ databases">
        <title>Genome assembly of Cystobacter fuscus DSM 2262.</title>
        <authorList>
            <person name="Sharma G."/>
            <person name="Khatri I."/>
            <person name="Kaur C."/>
            <person name="Mayilraj S."/>
            <person name="Subramanian S."/>
        </authorList>
    </citation>
    <scope>NUCLEOTIDE SEQUENCE [LARGE SCALE GENOMIC DNA]</scope>
    <source>
        <strain evidence="4">DSM 2262</strain>
    </source>
</reference>
<dbReference type="AlphaFoldDB" id="S9PK51"/>
<dbReference type="Gene3D" id="3.40.30.10">
    <property type="entry name" value="Glutaredoxin"/>
    <property type="match status" value="1"/>
</dbReference>
<sequence>MSRLHRGVDTNDWAKGPADAPVTLLEYGDFECPFCGRAAWELKRLESAIGDRVRFVFRHFPLTQLHPHALLAAEAAEAAGAQGRFWEMQDVLFQNQQNLEAPALLTSAADLGLDMGRFTRDLQEHRSLPKVQRDFIEGVRSGVNGTPTFFINGERHNGAYTAEALLAAIEQRVGPDIEPMTGLPWEGDRVPRMGRPQSRMHVGGAGAL</sequence>
<comment type="similarity">
    <text evidence="1">Belongs to the thioredoxin family. DsbA subfamily.</text>
</comment>
<dbReference type="Proteomes" id="UP000011682">
    <property type="component" value="Unassembled WGS sequence"/>
</dbReference>
<evidence type="ECO:0000313" key="4">
    <source>
        <dbReference type="EMBL" id="EPX62842.1"/>
    </source>
</evidence>
<dbReference type="SUPFAM" id="SSF52833">
    <property type="entry name" value="Thioredoxin-like"/>
    <property type="match status" value="1"/>
</dbReference>
<accession>S9PK51</accession>
<dbReference type="InterPro" id="IPR013766">
    <property type="entry name" value="Thioredoxin_domain"/>
</dbReference>
<name>S9PK51_CYSF2</name>
<gene>
    <name evidence="4" type="ORF">D187_006252</name>
</gene>
<dbReference type="eggNOG" id="COG1651">
    <property type="taxonomic scope" value="Bacteria"/>
</dbReference>
<dbReference type="EMBL" id="ANAH02000006">
    <property type="protein sequence ID" value="EPX62842.1"/>
    <property type="molecule type" value="Genomic_DNA"/>
</dbReference>
<dbReference type="PANTHER" id="PTHR13887">
    <property type="entry name" value="GLUTATHIONE S-TRANSFERASE KAPPA"/>
    <property type="match status" value="1"/>
</dbReference>
<dbReference type="PANTHER" id="PTHR13887:SF55">
    <property type="entry name" value="SLR0313 PROTEIN"/>
    <property type="match status" value="1"/>
</dbReference>
<feature type="region of interest" description="Disordered" evidence="2">
    <location>
        <begin position="179"/>
        <end position="208"/>
    </location>
</feature>
<dbReference type="PROSITE" id="PS51352">
    <property type="entry name" value="THIOREDOXIN_2"/>
    <property type="match status" value="1"/>
</dbReference>
<protein>
    <submittedName>
        <fullName evidence="4">Na+/H+ antiporter NhaA type</fullName>
    </submittedName>
</protein>
<comment type="caution">
    <text evidence="4">The sequence shown here is derived from an EMBL/GenBank/DDBJ whole genome shotgun (WGS) entry which is preliminary data.</text>
</comment>
<dbReference type="InterPro" id="IPR012336">
    <property type="entry name" value="Thioredoxin-like_fold"/>
</dbReference>
<dbReference type="RefSeq" id="WP_002632649.1">
    <property type="nucleotide sequence ID" value="NZ_ANAH02000006.1"/>
</dbReference>
<evidence type="ECO:0000256" key="2">
    <source>
        <dbReference type="SAM" id="MobiDB-lite"/>
    </source>
</evidence>
<evidence type="ECO:0000259" key="3">
    <source>
        <dbReference type="PROSITE" id="PS51352"/>
    </source>
</evidence>
<dbReference type="InterPro" id="IPR036249">
    <property type="entry name" value="Thioredoxin-like_sf"/>
</dbReference>
<keyword evidence="5" id="KW-1185">Reference proteome</keyword>
<dbReference type="Pfam" id="PF13462">
    <property type="entry name" value="Thioredoxin_4"/>
    <property type="match status" value="1"/>
</dbReference>
<dbReference type="OrthoDB" id="9784686at2"/>
<evidence type="ECO:0000256" key="1">
    <source>
        <dbReference type="ARBA" id="ARBA00005791"/>
    </source>
</evidence>